<dbReference type="Pfam" id="PF13302">
    <property type="entry name" value="Acetyltransf_3"/>
    <property type="match status" value="1"/>
</dbReference>
<gene>
    <name evidence="2" type="ORF">KDK92_10945</name>
</gene>
<dbReference type="Proteomes" id="UP001056429">
    <property type="component" value="Unassembled WGS sequence"/>
</dbReference>
<keyword evidence="2" id="KW-0012">Acyltransferase</keyword>
<comment type="caution">
    <text evidence="2">The sequence shown here is derived from an EMBL/GenBank/DDBJ whole genome shotgun (WGS) entry which is preliminary data.</text>
</comment>
<name>A0A9J6P150_9CLOT</name>
<keyword evidence="2" id="KW-0808">Transferase</keyword>
<dbReference type="AlphaFoldDB" id="A0A9J6P150"/>
<evidence type="ECO:0000313" key="3">
    <source>
        <dbReference type="Proteomes" id="UP001056429"/>
    </source>
</evidence>
<evidence type="ECO:0000313" key="2">
    <source>
        <dbReference type="EMBL" id="MCM1990251.1"/>
    </source>
</evidence>
<dbReference type="SUPFAM" id="SSF55729">
    <property type="entry name" value="Acyl-CoA N-acyltransferases (Nat)"/>
    <property type="match status" value="1"/>
</dbReference>
<reference evidence="2" key="1">
    <citation type="journal article" date="2021" name="mSystems">
        <title>Bacteria and Archaea Synergistically Convert Glycine Betaine to Biogenic Methane in the Formosa Cold Seep of the South China Sea.</title>
        <authorList>
            <person name="Li L."/>
            <person name="Zhang W."/>
            <person name="Zhang S."/>
            <person name="Song L."/>
            <person name="Sun Q."/>
            <person name="Zhang H."/>
            <person name="Xiang H."/>
            <person name="Dong X."/>
        </authorList>
    </citation>
    <scope>NUCLEOTIDE SEQUENCE</scope>
    <source>
        <strain evidence="2">ZWT</strain>
    </source>
</reference>
<dbReference type="Gene3D" id="3.40.630.30">
    <property type="match status" value="1"/>
</dbReference>
<dbReference type="EMBL" id="JAGSOJ010000002">
    <property type="protein sequence ID" value="MCM1990251.1"/>
    <property type="molecule type" value="Genomic_DNA"/>
</dbReference>
<dbReference type="PANTHER" id="PTHR43415">
    <property type="entry name" value="SPERMIDINE N(1)-ACETYLTRANSFERASE"/>
    <property type="match status" value="1"/>
</dbReference>
<reference evidence="2" key="2">
    <citation type="submission" date="2021-04" db="EMBL/GenBank/DDBJ databases">
        <authorList>
            <person name="Dong X."/>
        </authorList>
    </citation>
    <scope>NUCLEOTIDE SEQUENCE</scope>
    <source>
        <strain evidence="2">ZWT</strain>
    </source>
</reference>
<dbReference type="EC" id="2.3.1.-" evidence="2"/>
<dbReference type="GO" id="GO:0016747">
    <property type="term" value="F:acyltransferase activity, transferring groups other than amino-acyl groups"/>
    <property type="evidence" value="ECO:0007669"/>
    <property type="project" value="InterPro"/>
</dbReference>
<dbReference type="PANTHER" id="PTHR43415:SF3">
    <property type="entry name" value="GNAT-FAMILY ACETYLTRANSFERASE"/>
    <property type="match status" value="1"/>
</dbReference>
<dbReference type="RefSeq" id="WP_250859290.1">
    <property type="nucleotide sequence ID" value="NZ_JAGSOJ010000002.1"/>
</dbReference>
<keyword evidence="3" id="KW-1185">Reference proteome</keyword>
<feature type="domain" description="N-acetyltransferase" evidence="1">
    <location>
        <begin position="12"/>
        <end position="170"/>
    </location>
</feature>
<dbReference type="InterPro" id="IPR016181">
    <property type="entry name" value="Acyl_CoA_acyltransferase"/>
</dbReference>
<protein>
    <submittedName>
        <fullName evidence="2">GNAT family N-acetyltransferase</fullName>
        <ecNumber evidence="2">2.3.1.-</ecNumber>
    </submittedName>
</protein>
<accession>A0A9J6P150</accession>
<dbReference type="PROSITE" id="PS51186">
    <property type="entry name" value="GNAT"/>
    <property type="match status" value="1"/>
</dbReference>
<organism evidence="2 3">
    <name type="scientific">Oceanirhabdus seepicola</name>
    <dbReference type="NCBI Taxonomy" id="2828781"/>
    <lineage>
        <taxon>Bacteria</taxon>
        <taxon>Bacillati</taxon>
        <taxon>Bacillota</taxon>
        <taxon>Clostridia</taxon>
        <taxon>Eubacteriales</taxon>
        <taxon>Clostridiaceae</taxon>
        <taxon>Oceanirhabdus</taxon>
    </lineage>
</organism>
<sequence>MDKNIILDGDRIELVSVREEYIFKIMKWKNDERIRKWFLSNGGIDEEMQRIWFSRYEERQDDIMFVIKVKENGKIIGSVALYSIDFKEKNCEFGRMVIGEWQYLRKGYAKEAIKIISKYAFKKLEMKQINLEVLSSNERAIKLYEKIGFVYDEQVEKKGIKLIRMVLTRGYKHD</sequence>
<evidence type="ECO:0000259" key="1">
    <source>
        <dbReference type="PROSITE" id="PS51186"/>
    </source>
</evidence>
<proteinExistence type="predicted"/>
<dbReference type="InterPro" id="IPR000182">
    <property type="entry name" value="GNAT_dom"/>
</dbReference>